<sequence length="636" mass="69466">MSTMPFLCRYSKERGPGDQTSGGLGKLLQSGLSRTELLVRETIQNSWDAKDEGWTPAYGIGIRRVEDDLRELLRESVFTDRAGLGPLERSLGAPGLHVTEVYDRGTRGLDGPIVAGQVASPGSSNNFNALVFDIGTTKGRSGSGGTYGFGKTAAFEASACHAVVYWTCTYNEEGEAEHRLIASCLSEPYAEGDRRFTGAHWWGIEDPRDSVLPLIGEEARELGEKLFEVPFGVADDGSHETGTSMLIIDPTAVLMRSGETLQRQEHPIRTSLDAGRYAQRITDDIEKNLWPKMLRAIGAEDPPMLVTVRCEGEEREIAARSNSEYADFGYSLQRVRAAQGQSEEPPENPRSIDAKLYPIRLSLSAAEKKGFSRESLVGERNDGVVGHLHLWVSPTAGSIGGAQPSNRVCIMRSGAELVVDYILGEQGDDEALVRWHGVFKPTPDCDHHFASCEPTSHDSWAPLTTAPAESAYLVRLVMSQIRSKVRGFLNERHRTRAEESRSVRRIANDLRAFGPLGEPDEGRPGRASRASGGGGRRGGRRDHVEITEIGAPLSLPGGTVSQTVVFRISSKSPSAVRITPRIRAITFEGGLELSTDEVKFVFTEGEGVYEPGQTGSLRIFTANAMRLRIDLEEELA</sequence>
<proteinExistence type="predicted"/>
<dbReference type="OrthoDB" id="3267770at2"/>
<feature type="region of interest" description="Disordered" evidence="1">
    <location>
        <begin position="510"/>
        <end position="543"/>
    </location>
</feature>
<gene>
    <name evidence="2" type="ORF">BK826_05385</name>
</gene>
<evidence type="ECO:0000256" key="1">
    <source>
        <dbReference type="SAM" id="MobiDB-lite"/>
    </source>
</evidence>
<protein>
    <submittedName>
        <fullName evidence="2">Uncharacterized protein</fullName>
    </submittedName>
</protein>
<dbReference type="AlphaFoldDB" id="A0A1S2N222"/>
<dbReference type="Proteomes" id="UP000179540">
    <property type="component" value="Unassembled WGS sequence"/>
</dbReference>
<accession>A0A1S2N222</accession>
<dbReference type="EMBL" id="MODZ01000005">
    <property type="protein sequence ID" value="OIJ36117.1"/>
    <property type="molecule type" value="Genomic_DNA"/>
</dbReference>
<evidence type="ECO:0000313" key="2">
    <source>
        <dbReference type="EMBL" id="OIJ36117.1"/>
    </source>
</evidence>
<reference evidence="2 3" key="1">
    <citation type="submission" date="2016-10" db="EMBL/GenBank/DDBJ databases">
        <title>Draft genome sequence of strain LCT isolated from the Shenzhou X spacecraft of China.</title>
        <authorList>
            <person name="Huang B."/>
        </authorList>
    </citation>
    <scope>NUCLEOTIDE SEQUENCE [LARGE SCALE GENOMIC DNA]</scope>
    <source>
        <strain evidence="2 3">LCT-H5</strain>
    </source>
</reference>
<comment type="caution">
    <text evidence="2">The sequence shown here is derived from an EMBL/GenBank/DDBJ whole genome shotgun (WGS) entry which is preliminary data.</text>
</comment>
<evidence type="ECO:0000313" key="3">
    <source>
        <dbReference type="Proteomes" id="UP000179540"/>
    </source>
</evidence>
<name>A0A1S2N222_9MICC</name>
<organism evidence="2 3">
    <name type="scientific">Rothia kristinae</name>
    <dbReference type="NCBI Taxonomy" id="37923"/>
    <lineage>
        <taxon>Bacteria</taxon>
        <taxon>Bacillati</taxon>
        <taxon>Actinomycetota</taxon>
        <taxon>Actinomycetes</taxon>
        <taxon>Micrococcales</taxon>
        <taxon>Micrococcaceae</taxon>
        <taxon>Rothia</taxon>
    </lineage>
</organism>